<dbReference type="STRING" id="36087.A0A077Z540"/>
<dbReference type="InterPro" id="IPR051842">
    <property type="entry name" value="uS12_prolyl_hydroxylase"/>
</dbReference>
<gene>
    <name evidence="2" type="ORF">TTRE_0000349301</name>
</gene>
<dbReference type="Gene3D" id="2.60.120.620">
    <property type="entry name" value="q2cbj1_9rhob like domain"/>
    <property type="match status" value="1"/>
</dbReference>
<organism evidence="2 3">
    <name type="scientific">Trichuris trichiura</name>
    <name type="common">Whipworm</name>
    <name type="synonym">Trichocephalus trichiurus</name>
    <dbReference type="NCBI Taxonomy" id="36087"/>
    <lineage>
        <taxon>Eukaryota</taxon>
        <taxon>Metazoa</taxon>
        <taxon>Ecdysozoa</taxon>
        <taxon>Nematoda</taxon>
        <taxon>Enoplea</taxon>
        <taxon>Dorylaimia</taxon>
        <taxon>Trichinellida</taxon>
        <taxon>Trichuridae</taxon>
        <taxon>Trichuris</taxon>
    </lineage>
</organism>
<evidence type="ECO:0000313" key="2">
    <source>
        <dbReference type="EMBL" id="CDW55221.1"/>
    </source>
</evidence>
<dbReference type="Pfam" id="PF13661">
    <property type="entry name" value="2OG-FeII_Oxy_4"/>
    <property type="match status" value="1"/>
</dbReference>
<reference evidence="2" key="1">
    <citation type="submission" date="2014-01" db="EMBL/GenBank/DDBJ databases">
        <authorList>
            <person name="Aslett M."/>
        </authorList>
    </citation>
    <scope>NUCLEOTIDE SEQUENCE</scope>
</reference>
<dbReference type="EMBL" id="HG805941">
    <property type="protein sequence ID" value="CDW55221.1"/>
    <property type="molecule type" value="Genomic_DNA"/>
</dbReference>
<proteinExistence type="predicted"/>
<dbReference type="Proteomes" id="UP000030665">
    <property type="component" value="Unassembled WGS sequence"/>
</dbReference>
<evidence type="ECO:0000313" key="3">
    <source>
        <dbReference type="Proteomes" id="UP000030665"/>
    </source>
</evidence>
<dbReference type="PANTHER" id="PTHR12117">
    <property type="entry name" value="HISTONE ACETYLTRANSFERASE COMPLEX"/>
    <property type="match status" value="1"/>
</dbReference>
<name>A0A077Z540_TRITR</name>
<dbReference type="GO" id="GO:0031543">
    <property type="term" value="F:peptidyl-proline dioxygenase activity"/>
    <property type="evidence" value="ECO:0007669"/>
    <property type="project" value="TreeGrafter"/>
</dbReference>
<dbReference type="GO" id="GO:0006449">
    <property type="term" value="P:regulation of translational termination"/>
    <property type="evidence" value="ECO:0007669"/>
    <property type="project" value="TreeGrafter"/>
</dbReference>
<dbReference type="InterPro" id="IPR039558">
    <property type="entry name" value="TPA1/OFD1_N"/>
</dbReference>
<evidence type="ECO:0000259" key="1">
    <source>
        <dbReference type="Pfam" id="PF13661"/>
    </source>
</evidence>
<dbReference type="OrthoDB" id="430522at2759"/>
<keyword evidence="3" id="KW-1185">Reference proteome</keyword>
<protein>
    <recommendedName>
        <fullName evidence="1">Prolyl 3,4-dihydroxylase TPA1/OFD1 N-terminal domain-containing protein</fullName>
    </recommendedName>
</protein>
<dbReference type="GO" id="GO:0005737">
    <property type="term" value="C:cytoplasm"/>
    <property type="evidence" value="ECO:0007669"/>
    <property type="project" value="TreeGrafter"/>
</dbReference>
<accession>A0A077Z540</accession>
<sequence length="236" mass="27506">MVKQKTHPSLMNSPLMDSCSSFQLFINKDVDNVNFLDHKDFESYSTPFIETIKKFFYGQVRDWISELTGIRLDEKVALSSSMYGPGDYLLCHDDQLEGRVIAFVLYLTEGWTALDGGRLDIFTCDGKAQQTLPTRSFRKLSIHGWYFGDPIVYPARIPSLRIPYNCSYFEEERQVLIQSIFEAKSEIELHFFRAPSCSETCPSGIKRMRRFFVQAFLLFRQYLYSEHCPVQNFELC</sequence>
<feature type="domain" description="Prolyl 3,4-dihydroxylase TPA1/OFD1 N-terminal" evidence="1">
    <location>
        <begin position="79"/>
        <end position="136"/>
    </location>
</feature>
<reference evidence="2" key="2">
    <citation type="submission" date="2014-03" db="EMBL/GenBank/DDBJ databases">
        <title>The whipworm genome and dual-species transcriptomics of an intimate host-pathogen interaction.</title>
        <authorList>
            <person name="Foth B.J."/>
            <person name="Tsai I.J."/>
            <person name="Reid A.J."/>
            <person name="Bancroft A.J."/>
            <person name="Nichol S."/>
            <person name="Tracey A."/>
            <person name="Holroyd N."/>
            <person name="Cotton J.A."/>
            <person name="Stanley E.J."/>
            <person name="Zarowiecki M."/>
            <person name="Liu J.Z."/>
            <person name="Huckvale T."/>
            <person name="Cooper P.J."/>
            <person name="Grencis R.K."/>
            <person name="Berriman M."/>
        </authorList>
    </citation>
    <scope>NUCLEOTIDE SEQUENCE [LARGE SCALE GENOMIC DNA]</scope>
</reference>
<dbReference type="PANTHER" id="PTHR12117:SF0">
    <property type="entry name" value="PROLYL 3-HYDROXYLASE OGFOD1"/>
    <property type="match status" value="1"/>
</dbReference>
<dbReference type="AlphaFoldDB" id="A0A077Z540"/>